<feature type="domain" description="BTB" evidence="1">
    <location>
        <begin position="35"/>
        <end position="93"/>
    </location>
</feature>
<dbReference type="EMBL" id="CP069104">
    <property type="protein sequence ID" value="QSS54551.1"/>
    <property type="molecule type" value="Genomic_DNA"/>
</dbReference>
<gene>
    <name evidence="2" type="ORF">I7I53_02130</name>
</gene>
<dbReference type="InterPro" id="IPR011333">
    <property type="entry name" value="SKP1/BTB/POZ_sf"/>
</dbReference>
<reference evidence="2" key="1">
    <citation type="submission" date="2021-01" db="EMBL/GenBank/DDBJ databases">
        <title>Chromosome-level genome assembly of a human fungal pathogen reveals clustering of transcriptionally co-regulated genes.</title>
        <authorList>
            <person name="Voorhies M."/>
            <person name="Cohen S."/>
            <person name="Shea T.P."/>
            <person name="Petrus S."/>
            <person name="Munoz J.F."/>
            <person name="Poplawski S."/>
            <person name="Goldman W.E."/>
            <person name="Michael T."/>
            <person name="Cuomo C.A."/>
            <person name="Sil A."/>
            <person name="Beyhan S."/>
        </authorList>
    </citation>
    <scope>NUCLEOTIDE SEQUENCE</scope>
    <source>
        <strain evidence="2">H88</strain>
    </source>
</reference>
<dbReference type="SUPFAM" id="SSF54695">
    <property type="entry name" value="POZ domain"/>
    <property type="match status" value="1"/>
</dbReference>
<dbReference type="Pfam" id="PF00651">
    <property type="entry name" value="BTB"/>
    <property type="match status" value="1"/>
</dbReference>
<protein>
    <submittedName>
        <fullName evidence="2">BTB/POZ domain-containing protein</fullName>
    </submittedName>
</protein>
<dbReference type="Proteomes" id="UP000663419">
    <property type="component" value="Chromosome 3"/>
</dbReference>
<accession>A0A8A1LL22</accession>
<dbReference type="PROSITE" id="PS50097">
    <property type="entry name" value="BTB"/>
    <property type="match status" value="1"/>
</dbReference>
<evidence type="ECO:0000313" key="2">
    <source>
        <dbReference type="EMBL" id="QSS54551.1"/>
    </source>
</evidence>
<evidence type="ECO:0000313" key="3">
    <source>
        <dbReference type="Proteomes" id="UP000663419"/>
    </source>
</evidence>
<dbReference type="InterPro" id="IPR000210">
    <property type="entry name" value="BTB/POZ_dom"/>
</dbReference>
<evidence type="ECO:0000259" key="1">
    <source>
        <dbReference type="PROSITE" id="PS50097"/>
    </source>
</evidence>
<dbReference type="Gene3D" id="3.30.710.10">
    <property type="entry name" value="Potassium Channel Kv1.1, Chain A"/>
    <property type="match status" value="1"/>
</dbReference>
<organism evidence="2 3">
    <name type="scientific">Ajellomyces capsulatus (strain H88)</name>
    <name type="common">Darling's disease fungus</name>
    <name type="synonym">Histoplasma capsulatum</name>
    <dbReference type="NCBI Taxonomy" id="544711"/>
    <lineage>
        <taxon>Eukaryota</taxon>
        <taxon>Fungi</taxon>
        <taxon>Dikarya</taxon>
        <taxon>Ascomycota</taxon>
        <taxon>Pezizomycotina</taxon>
        <taxon>Eurotiomycetes</taxon>
        <taxon>Eurotiomycetidae</taxon>
        <taxon>Onygenales</taxon>
        <taxon>Ajellomycetaceae</taxon>
        <taxon>Histoplasma</taxon>
    </lineage>
</organism>
<dbReference type="PANTHER" id="PTHR47843">
    <property type="entry name" value="BTB DOMAIN-CONTAINING PROTEIN-RELATED"/>
    <property type="match status" value="1"/>
</dbReference>
<dbReference type="AlphaFoldDB" id="A0A8A1LL22"/>
<dbReference type="VEuPathDB" id="FungiDB:I7I53_02130"/>
<sequence length="254" mass="29058">MAVTISSKTDIMSLSDTTYTLSSSLKRLFHSSKFTDITIQAGEEEFKVHKLILSCQSEYFSRMFSAEWKETATDIIKLEDDPRTIEAMLRFMYGLDYDGSIQGCTSLMLFSSKVYVAADYYGIPELKENAKAKFEVAVHACWNMDDFPITIVEVYTRTLPTDRNLRNILANTAKDHFELLLQKDEFLCTLEQCGRFAADVAQLLASKYSSINGTKYRCPSCMIEWEGKLLTTKRLPTYCINCGYQPHWEEHVLG</sequence>
<dbReference type="SMART" id="SM00225">
    <property type="entry name" value="BTB"/>
    <property type="match status" value="1"/>
</dbReference>
<dbReference type="PANTHER" id="PTHR47843:SF5">
    <property type="entry name" value="BTB_POZ DOMAIN PROTEIN"/>
    <property type="match status" value="1"/>
</dbReference>
<proteinExistence type="predicted"/>
<name>A0A8A1LL22_AJEC8</name>
<dbReference type="CDD" id="cd18186">
    <property type="entry name" value="BTB_POZ_ZBTB_KLHL-like"/>
    <property type="match status" value="1"/>
</dbReference>